<dbReference type="GO" id="GO:0006355">
    <property type="term" value="P:regulation of DNA-templated transcription"/>
    <property type="evidence" value="ECO:0007669"/>
    <property type="project" value="InterPro"/>
</dbReference>
<keyword evidence="1" id="KW-0805">Transcription regulation</keyword>
<dbReference type="PANTHER" id="PTHR44688">
    <property type="entry name" value="DNA-BINDING TRANSCRIPTIONAL ACTIVATOR DEVR_DOSR"/>
    <property type="match status" value="1"/>
</dbReference>
<dbReference type="AlphaFoldDB" id="A0A4S8NUY4"/>
<dbReference type="PROSITE" id="PS00622">
    <property type="entry name" value="HTH_LUXR_1"/>
    <property type="match status" value="1"/>
</dbReference>
<keyword evidence="6" id="KW-1185">Reference proteome</keyword>
<dbReference type="InterPro" id="IPR036388">
    <property type="entry name" value="WH-like_DNA-bd_sf"/>
</dbReference>
<organism evidence="5 6">
    <name type="scientific">Peteryoungia ipomoeae</name>
    <dbReference type="NCBI Taxonomy" id="1210932"/>
    <lineage>
        <taxon>Bacteria</taxon>
        <taxon>Pseudomonadati</taxon>
        <taxon>Pseudomonadota</taxon>
        <taxon>Alphaproteobacteria</taxon>
        <taxon>Hyphomicrobiales</taxon>
        <taxon>Rhizobiaceae</taxon>
        <taxon>Peteryoungia</taxon>
    </lineage>
</organism>
<proteinExistence type="predicted"/>
<feature type="domain" description="HTH luxR-type" evidence="4">
    <location>
        <begin position="180"/>
        <end position="245"/>
    </location>
</feature>
<dbReference type="SUPFAM" id="SSF75516">
    <property type="entry name" value="Pheromone-binding domain of LuxR-like quorum-sensing transcription factors"/>
    <property type="match status" value="1"/>
</dbReference>
<reference evidence="5 6" key="1">
    <citation type="submission" date="2019-04" db="EMBL/GenBank/DDBJ databases">
        <title>Genome sequence of strain shin9-1.</title>
        <authorList>
            <person name="Gao J."/>
            <person name="Sun J."/>
        </authorList>
    </citation>
    <scope>NUCLEOTIDE SEQUENCE [LARGE SCALE GENOMIC DNA]</scope>
    <source>
        <strain evidence="6">shin9-1</strain>
    </source>
</reference>
<dbReference type="SUPFAM" id="SSF46894">
    <property type="entry name" value="C-terminal effector domain of the bipartite response regulators"/>
    <property type="match status" value="1"/>
</dbReference>
<comment type="caution">
    <text evidence="5">The sequence shown here is derived from an EMBL/GenBank/DDBJ whole genome shotgun (WGS) entry which is preliminary data.</text>
</comment>
<dbReference type="Gene3D" id="1.10.10.10">
    <property type="entry name" value="Winged helix-like DNA-binding domain superfamily/Winged helix DNA-binding domain"/>
    <property type="match status" value="1"/>
</dbReference>
<dbReference type="Gene3D" id="3.30.450.80">
    <property type="entry name" value="Transcription factor LuxR-like, autoinducer-binding domain"/>
    <property type="match status" value="1"/>
</dbReference>
<evidence type="ECO:0000313" key="5">
    <source>
        <dbReference type="EMBL" id="THV21413.1"/>
    </source>
</evidence>
<evidence type="ECO:0000259" key="4">
    <source>
        <dbReference type="PROSITE" id="PS50043"/>
    </source>
</evidence>
<dbReference type="Pfam" id="PF00196">
    <property type="entry name" value="GerE"/>
    <property type="match status" value="1"/>
</dbReference>
<protein>
    <submittedName>
        <fullName evidence="5">Helix-turn-helix transcriptional regulator</fullName>
    </submittedName>
</protein>
<dbReference type="Proteomes" id="UP000308828">
    <property type="component" value="Unassembled WGS sequence"/>
</dbReference>
<evidence type="ECO:0000256" key="3">
    <source>
        <dbReference type="ARBA" id="ARBA00023163"/>
    </source>
</evidence>
<dbReference type="OrthoDB" id="8113315at2"/>
<evidence type="ECO:0000313" key="6">
    <source>
        <dbReference type="Proteomes" id="UP000308828"/>
    </source>
</evidence>
<dbReference type="PRINTS" id="PR00038">
    <property type="entry name" value="HTHLUXR"/>
</dbReference>
<dbReference type="InterPro" id="IPR005143">
    <property type="entry name" value="TF_LuxR_autoind-bd_dom"/>
</dbReference>
<dbReference type="CDD" id="cd06170">
    <property type="entry name" value="LuxR_C_like"/>
    <property type="match status" value="1"/>
</dbReference>
<dbReference type="GO" id="GO:0003677">
    <property type="term" value="F:DNA binding"/>
    <property type="evidence" value="ECO:0007669"/>
    <property type="project" value="UniProtKB-KW"/>
</dbReference>
<dbReference type="InterPro" id="IPR000792">
    <property type="entry name" value="Tscrpt_reg_LuxR_C"/>
</dbReference>
<dbReference type="Pfam" id="PF03472">
    <property type="entry name" value="Autoind_bind"/>
    <property type="match status" value="1"/>
</dbReference>
<dbReference type="InterPro" id="IPR016032">
    <property type="entry name" value="Sig_transdc_resp-reg_C-effctor"/>
</dbReference>
<dbReference type="SMART" id="SM00421">
    <property type="entry name" value="HTH_LUXR"/>
    <property type="match status" value="1"/>
</dbReference>
<keyword evidence="2" id="KW-0238">DNA-binding</keyword>
<dbReference type="PROSITE" id="PS50043">
    <property type="entry name" value="HTH_LUXR_2"/>
    <property type="match status" value="1"/>
</dbReference>
<dbReference type="PANTHER" id="PTHR44688:SF16">
    <property type="entry name" value="DNA-BINDING TRANSCRIPTIONAL ACTIVATOR DEVR_DOSR"/>
    <property type="match status" value="1"/>
</dbReference>
<accession>A0A4S8NUY4</accession>
<name>A0A4S8NUY4_9HYPH</name>
<evidence type="ECO:0000256" key="1">
    <source>
        <dbReference type="ARBA" id="ARBA00023015"/>
    </source>
</evidence>
<dbReference type="InterPro" id="IPR036693">
    <property type="entry name" value="TF_LuxR_autoind-bd_dom_sf"/>
</dbReference>
<keyword evidence="3" id="KW-0804">Transcription</keyword>
<gene>
    <name evidence="5" type="ORF">FAA97_15465</name>
</gene>
<dbReference type="EMBL" id="STGV01000005">
    <property type="protein sequence ID" value="THV21413.1"/>
    <property type="molecule type" value="Genomic_DNA"/>
</dbReference>
<sequence length="247" mass="27118">MYRPIEEQNQGLHADVGQGAAVFDQDPSAWLAGEFASLGRDFGYEHCLLARFPTGDGPEFAANLIATNWPEDLRSAYERAEVFAVSELVSTLRQTILPVSFVENPLLGSASIDVRQQLFSLFSAHGVVGHIGMLLRDRGQGQYLLLLSGRARAPGREDAAQLLLAAMELIQMHAQVLVPKVGPKERLSGREVECLRWSAAGKSSDEIAIILDISSHTVISYLKSAMRKLEAVNRMQAVARACRYNLL</sequence>
<evidence type="ECO:0000256" key="2">
    <source>
        <dbReference type="ARBA" id="ARBA00023125"/>
    </source>
</evidence>